<dbReference type="Proteomes" id="UP001732700">
    <property type="component" value="Chromosome 7A"/>
</dbReference>
<name>A0ACD5ZSL5_AVESA</name>
<proteinExistence type="predicted"/>
<reference evidence="1" key="1">
    <citation type="submission" date="2021-05" db="EMBL/GenBank/DDBJ databases">
        <authorList>
            <person name="Scholz U."/>
            <person name="Mascher M."/>
            <person name="Fiebig A."/>
        </authorList>
    </citation>
    <scope>NUCLEOTIDE SEQUENCE [LARGE SCALE GENOMIC DNA]</scope>
</reference>
<keyword evidence="2" id="KW-1185">Reference proteome</keyword>
<reference evidence="1" key="2">
    <citation type="submission" date="2025-09" db="UniProtKB">
        <authorList>
            <consortium name="EnsemblPlants"/>
        </authorList>
    </citation>
    <scope>IDENTIFICATION</scope>
</reference>
<sequence length="231" mass="25440">MAAESAWWSWPLSAWLSSGTACFLFFNAIVCVVAYLSWGRAGDDATLSTRRKRLTRSTSSMVIERLRSMSTIFSFHYADEYDSITPPAPASQLHHVQGQEGREEMRHAASEVEEPELAVPVVESMAAATVALRTPGAPVATAAEVCEAASASGSEKEAEAETRDALEPTPAVAAVSEKPSKWKVAGIVERRAFAEMEEKAEVNARAERFIRQFREDLKLERLNSFLLTRKC</sequence>
<dbReference type="EnsemblPlants" id="AVESA.00010b.r2.7AG1218850.1">
    <property type="protein sequence ID" value="AVESA.00010b.r2.7AG1218850.1.CDS.1"/>
    <property type="gene ID" value="AVESA.00010b.r2.7AG1218850"/>
</dbReference>
<protein>
    <submittedName>
        <fullName evidence="1">Uncharacterized protein</fullName>
    </submittedName>
</protein>
<organism evidence="1 2">
    <name type="scientific">Avena sativa</name>
    <name type="common">Oat</name>
    <dbReference type="NCBI Taxonomy" id="4498"/>
    <lineage>
        <taxon>Eukaryota</taxon>
        <taxon>Viridiplantae</taxon>
        <taxon>Streptophyta</taxon>
        <taxon>Embryophyta</taxon>
        <taxon>Tracheophyta</taxon>
        <taxon>Spermatophyta</taxon>
        <taxon>Magnoliopsida</taxon>
        <taxon>Liliopsida</taxon>
        <taxon>Poales</taxon>
        <taxon>Poaceae</taxon>
        <taxon>BOP clade</taxon>
        <taxon>Pooideae</taxon>
        <taxon>Poodae</taxon>
        <taxon>Poeae</taxon>
        <taxon>Poeae Chloroplast Group 1 (Aveneae type)</taxon>
        <taxon>Aveninae</taxon>
        <taxon>Avena</taxon>
    </lineage>
</organism>
<evidence type="ECO:0000313" key="1">
    <source>
        <dbReference type="EnsemblPlants" id="AVESA.00010b.r2.7AG1218850.1.CDS.1"/>
    </source>
</evidence>
<evidence type="ECO:0000313" key="2">
    <source>
        <dbReference type="Proteomes" id="UP001732700"/>
    </source>
</evidence>
<accession>A0ACD5ZSL5</accession>